<comment type="caution">
    <text evidence="9">The sequence shown here is derived from an EMBL/GenBank/DDBJ whole genome shotgun (WGS) entry which is preliminary data.</text>
</comment>
<comment type="function">
    <text evidence="7">Mitochondrial intermembrane chaperone that participates in the import and insertion of some multi-pass transmembrane proteins into the mitochondrial inner membrane. Also required for the transfer of beta-barrel precursors from the TOM complex to the sorting and assembly machinery (SAM complex) of the outer membrane. Acts as a chaperone-like protein that protects the hydrophobic precursors from aggregation and guide them through the mitochondrial intermembrane space.</text>
</comment>
<evidence type="ECO:0000256" key="4">
    <source>
        <dbReference type="ARBA" id="ARBA00023010"/>
    </source>
</evidence>
<evidence type="ECO:0000313" key="10">
    <source>
        <dbReference type="Proteomes" id="UP001378960"/>
    </source>
</evidence>
<gene>
    <name evidence="9" type="ORF">DAPK24_034680</name>
</gene>
<keyword evidence="7" id="KW-0143">Chaperone</keyword>
<reference evidence="9 10" key="1">
    <citation type="journal article" date="2023" name="Elife">
        <title>Identification of key yeast species and microbe-microbe interactions impacting larval growth of Drosophila in the wild.</title>
        <authorList>
            <person name="Mure A."/>
            <person name="Sugiura Y."/>
            <person name="Maeda R."/>
            <person name="Honda K."/>
            <person name="Sakurai N."/>
            <person name="Takahashi Y."/>
            <person name="Watada M."/>
            <person name="Katoh T."/>
            <person name="Gotoh A."/>
            <person name="Gotoh Y."/>
            <person name="Taniguchi I."/>
            <person name="Nakamura K."/>
            <person name="Hayashi T."/>
            <person name="Katayama T."/>
            <person name="Uemura T."/>
            <person name="Hattori Y."/>
        </authorList>
    </citation>
    <scope>NUCLEOTIDE SEQUENCE [LARGE SCALE GENOMIC DNA]</scope>
    <source>
        <strain evidence="9 10">PK-24</strain>
    </source>
</reference>
<evidence type="ECO:0000256" key="2">
    <source>
        <dbReference type="ARBA" id="ARBA00022792"/>
    </source>
</evidence>
<evidence type="ECO:0000256" key="1">
    <source>
        <dbReference type="ARBA" id="ARBA00006720"/>
    </source>
</evidence>
<keyword evidence="7" id="KW-0813">Transport</keyword>
<evidence type="ECO:0000256" key="3">
    <source>
        <dbReference type="ARBA" id="ARBA00022927"/>
    </source>
</evidence>
<dbReference type="Gene3D" id="1.10.287.810">
    <property type="entry name" value="Mitochondrial import inner membrane translocase subunit tim13 like domains"/>
    <property type="match status" value="1"/>
</dbReference>
<dbReference type="InterPro" id="IPR035427">
    <property type="entry name" value="Tim10-like_dom_sf"/>
</dbReference>
<dbReference type="SUPFAM" id="SSF144122">
    <property type="entry name" value="Tim10-like"/>
    <property type="match status" value="1"/>
</dbReference>
<feature type="domain" description="Tim10-like" evidence="8">
    <location>
        <begin position="22"/>
        <end position="83"/>
    </location>
</feature>
<dbReference type="EMBL" id="BTGB01000005">
    <property type="protein sequence ID" value="GMM46893.1"/>
    <property type="molecule type" value="Genomic_DNA"/>
</dbReference>
<evidence type="ECO:0000256" key="5">
    <source>
        <dbReference type="ARBA" id="ARBA00023136"/>
    </source>
</evidence>
<accession>A0AAV5R656</accession>
<comment type="subcellular location">
    <subcellularLocation>
        <location evidence="7">Mitochondrion inner membrane</location>
        <topology evidence="7">Peripheral membrane protein</topology>
        <orientation evidence="7">Intermembrane side</orientation>
    </subcellularLocation>
</comment>
<protein>
    <recommendedName>
        <fullName evidence="7">Mitochondrial import inner membrane translocase subunit</fullName>
    </recommendedName>
</protein>
<dbReference type="Proteomes" id="UP001378960">
    <property type="component" value="Unassembled WGS sequence"/>
</dbReference>
<keyword evidence="4 7" id="KW-0811">Translocation</keyword>
<proteinExistence type="inferred from homology"/>
<comment type="subunit">
    <text evidence="7">Heterohexamer.</text>
</comment>
<name>A0AAV5R656_PICKL</name>
<evidence type="ECO:0000256" key="7">
    <source>
        <dbReference type="RuleBase" id="RU367043"/>
    </source>
</evidence>
<dbReference type="InterPro" id="IPR004217">
    <property type="entry name" value="Tim10-like"/>
</dbReference>
<evidence type="ECO:0000256" key="6">
    <source>
        <dbReference type="ARBA" id="ARBA00023157"/>
    </source>
</evidence>
<keyword evidence="10" id="KW-1185">Reference proteome</keyword>
<keyword evidence="6 7" id="KW-1015">Disulfide bond</keyword>
<evidence type="ECO:0000259" key="8">
    <source>
        <dbReference type="Pfam" id="PF02953"/>
    </source>
</evidence>
<evidence type="ECO:0000313" key="9">
    <source>
        <dbReference type="EMBL" id="GMM46893.1"/>
    </source>
</evidence>
<dbReference type="GO" id="GO:0015031">
    <property type="term" value="P:protein transport"/>
    <property type="evidence" value="ECO:0007669"/>
    <property type="project" value="UniProtKB-KW"/>
</dbReference>
<sequence>MESVQQQVSQLSAEAQKEVLAFIQKESAQAKIQSSVTSFTDRCFTKCCSEGSGSTVNAVEEQCLRGCLNAFLDTNIKVVHILQSMQK</sequence>
<dbReference type="GO" id="GO:0005743">
    <property type="term" value="C:mitochondrial inner membrane"/>
    <property type="evidence" value="ECO:0007669"/>
    <property type="project" value="UniProtKB-SubCell"/>
</dbReference>
<dbReference type="AlphaFoldDB" id="A0AAV5R656"/>
<organism evidence="9 10">
    <name type="scientific">Pichia kluyveri</name>
    <name type="common">Yeast</name>
    <dbReference type="NCBI Taxonomy" id="36015"/>
    <lineage>
        <taxon>Eukaryota</taxon>
        <taxon>Fungi</taxon>
        <taxon>Dikarya</taxon>
        <taxon>Ascomycota</taxon>
        <taxon>Saccharomycotina</taxon>
        <taxon>Pichiomycetes</taxon>
        <taxon>Pichiales</taxon>
        <taxon>Pichiaceae</taxon>
        <taxon>Pichia</taxon>
    </lineage>
</organism>
<keyword evidence="2 7" id="KW-0999">Mitochondrion inner membrane</keyword>
<keyword evidence="3 7" id="KW-0653">Protein transport</keyword>
<comment type="similarity">
    <text evidence="1 7">Belongs to the small Tim family.</text>
</comment>
<dbReference type="Pfam" id="PF02953">
    <property type="entry name" value="zf-Tim10_DDP"/>
    <property type="match status" value="1"/>
</dbReference>
<keyword evidence="7" id="KW-0496">Mitochondrion</keyword>
<keyword evidence="5" id="KW-0472">Membrane</keyword>
<comment type="domain">
    <text evidence="7">The twin CX3C motif contains 4 conserved Cys residues that form 2 disulfide bonds in the mitochondrial intermembrane space.</text>
</comment>